<feature type="non-terminal residue" evidence="2">
    <location>
        <position position="1"/>
    </location>
</feature>
<evidence type="ECO:0000313" key="2">
    <source>
        <dbReference type="EMBL" id="MCI46023.1"/>
    </source>
</evidence>
<evidence type="ECO:0000256" key="1">
    <source>
        <dbReference type="SAM" id="Phobius"/>
    </source>
</evidence>
<feature type="transmembrane region" description="Helical" evidence="1">
    <location>
        <begin position="41"/>
        <end position="60"/>
    </location>
</feature>
<keyword evidence="1" id="KW-1133">Transmembrane helix</keyword>
<reference evidence="2 3" key="1">
    <citation type="journal article" date="2018" name="Front. Plant Sci.">
        <title>Red Clover (Trifolium pratense) and Zigzag Clover (T. medium) - A Picture of Genomic Similarities and Differences.</title>
        <authorList>
            <person name="Dluhosova J."/>
            <person name="Istvanek J."/>
            <person name="Nedelnik J."/>
            <person name="Repkova J."/>
        </authorList>
    </citation>
    <scope>NUCLEOTIDE SEQUENCE [LARGE SCALE GENOMIC DNA]</scope>
    <source>
        <strain evidence="3">cv. 10/8</strain>
        <tissue evidence="2">Leaf</tissue>
    </source>
</reference>
<keyword evidence="1" id="KW-0812">Transmembrane</keyword>
<comment type="caution">
    <text evidence="2">The sequence shown here is derived from an EMBL/GenBank/DDBJ whole genome shotgun (WGS) entry which is preliminary data.</text>
</comment>
<name>A0A392SAP0_9FABA</name>
<dbReference type="EMBL" id="LXQA010351847">
    <property type="protein sequence ID" value="MCI46023.1"/>
    <property type="molecule type" value="Genomic_DNA"/>
</dbReference>
<sequence length="63" mass="6817">RRGDFVIGLVPAVALSQGRVSGVVLTQWWYGGGGCDGSEMGWWWLLWIYVGMVVAAATDLSSK</sequence>
<protein>
    <submittedName>
        <fullName evidence="2">Uncharacterized protein</fullName>
    </submittedName>
</protein>
<dbReference type="AlphaFoldDB" id="A0A392SAP0"/>
<evidence type="ECO:0000313" key="3">
    <source>
        <dbReference type="Proteomes" id="UP000265520"/>
    </source>
</evidence>
<proteinExistence type="predicted"/>
<dbReference type="Proteomes" id="UP000265520">
    <property type="component" value="Unassembled WGS sequence"/>
</dbReference>
<keyword evidence="3" id="KW-1185">Reference proteome</keyword>
<organism evidence="2 3">
    <name type="scientific">Trifolium medium</name>
    <dbReference type="NCBI Taxonomy" id="97028"/>
    <lineage>
        <taxon>Eukaryota</taxon>
        <taxon>Viridiplantae</taxon>
        <taxon>Streptophyta</taxon>
        <taxon>Embryophyta</taxon>
        <taxon>Tracheophyta</taxon>
        <taxon>Spermatophyta</taxon>
        <taxon>Magnoliopsida</taxon>
        <taxon>eudicotyledons</taxon>
        <taxon>Gunneridae</taxon>
        <taxon>Pentapetalae</taxon>
        <taxon>rosids</taxon>
        <taxon>fabids</taxon>
        <taxon>Fabales</taxon>
        <taxon>Fabaceae</taxon>
        <taxon>Papilionoideae</taxon>
        <taxon>50 kb inversion clade</taxon>
        <taxon>NPAAA clade</taxon>
        <taxon>Hologalegina</taxon>
        <taxon>IRL clade</taxon>
        <taxon>Trifolieae</taxon>
        <taxon>Trifolium</taxon>
    </lineage>
</organism>
<accession>A0A392SAP0</accession>
<keyword evidence="1" id="KW-0472">Membrane</keyword>